<reference evidence="2" key="1">
    <citation type="submission" date="2019-04" db="EMBL/GenBank/DDBJ databases">
        <title>Friends and foes A comparative genomics studyof 23 Aspergillus species from section Flavi.</title>
        <authorList>
            <consortium name="DOE Joint Genome Institute"/>
            <person name="Kjaerbolling I."/>
            <person name="Vesth T."/>
            <person name="Frisvad J.C."/>
            <person name="Nybo J.L."/>
            <person name="Theobald S."/>
            <person name="Kildgaard S."/>
            <person name="Isbrandt T."/>
            <person name="Kuo A."/>
            <person name="Sato A."/>
            <person name="Lyhne E.K."/>
            <person name="Kogle M.E."/>
            <person name="Wiebenga A."/>
            <person name="Kun R.S."/>
            <person name="Lubbers R.J."/>
            <person name="Makela M.R."/>
            <person name="Barry K."/>
            <person name="Chovatia M."/>
            <person name="Clum A."/>
            <person name="Daum C."/>
            <person name="Haridas S."/>
            <person name="He G."/>
            <person name="LaButti K."/>
            <person name="Lipzen A."/>
            <person name="Mondo S."/>
            <person name="Riley R."/>
            <person name="Salamov A."/>
            <person name="Simmons B.A."/>
            <person name="Magnuson J.K."/>
            <person name="Henrissat B."/>
            <person name="Mortensen U.H."/>
            <person name="Larsen T.O."/>
            <person name="Devries R.P."/>
            <person name="Grigoriev I.V."/>
            <person name="Machida M."/>
            <person name="Baker S.E."/>
            <person name="Andersen M.R."/>
        </authorList>
    </citation>
    <scope>NUCLEOTIDE SEQUENCE [LARGE SCALE GENOMIC DNA]</scope>
    <source>
        <strain evidence="2">CBS 130017</strain>
    </source>
</reference>
<evidence type="ECO:0000313" key="1">
    <source>
        <dbReference type="EMBL" id="KAE8330504.1"/>
    </source>
</evidence>
<protein>
    <submittedName>
        <fullName evidence="1">Uncharacterized protein</fullName>
    </submittedName>
</protein>
<proteinExistence type="predicted"/>
<accession>A0A5N6XB88</accession>
<dbReference type="EMBL" id="ML741773">
    <property type="protein sequence ID" value="KAE8330504.1"/>
    <property type="molecule type" value="Genomic_DNA"/>
</dbReference>
<dbReference type="AlphaFoldDB" id="A0A5N6XB88"/>
<gene>
    <name evidence="1" type="ORF">BDV39DRAFT_170286</name>
</gene>
<organism evidence="1 2">
    <name type="scientific">Aspergillus sergii</name>
    <dbReference type="NCBI Taxonomy" id="1034303"/>
    <lineage>
        <taxon>Eukaryota</taxon>
        <taxon>Fungi</taxon>
        <taxon>Dikarya</taxon>
        <taxon>Ascomycota</taxon>
        <taxon>Pezizomycotina</taxon>
        <taxon>Eurotiomycetes</taxon>
        <taxon>Eurotiomycetidae</taxon>
        <taxon>Eurotiales</taxon>
        <taxon>Aspergillaceae</taxon>
        <taxon>Aspergillus</taxon>
        <taxon>Aspergillus subgen. Circumdati</taxon>
    </lineage>
</organism>
<name>A0A5N6XB88_9EURO</name>
<sequence>MLMLEPNIRIILLLTALLLTAILANHTILYIFLMNENLLRMTNLHCKASGTSSEKPYLYIAISAYPHSISH</sequence>
<keyword evidence="2" id="KW-1185">Reference proteome</keyword>
<evidence type="ECO:0000313" key="2">
    <source>
        <dbReference type="Proteomes" id="UP000325945"/>
    </source>
</evidence>
<dbReference type="Proteomes" id="UP000325945">
    <property type="component" value="Unassembled WGS sequence"/>
</dbReference>